<dbReference type="STRING" id="440168.SAMN04487974_11126"/>
<evidence type="ECO:0000313" key="2">
    <source>
        <dbReference type="EMBL" id="SDG88203.1"/>
    </source>
</evidence>
<sequence>MFLVLYVLAIWLVHDEVAEGWTTTTSLLAFWMSAQLAATSVVCLGISRALDTQERARMPRLIEETTVSDLFSLSGVLNVENGADSAAAHPPEVQGR</sequence>
<organism evidence="2 3">
    <name type="scientific">Pelagibacterium luteolum</name>
    <dbReference type="NCBI Taxonomy" id="440168"/>
    <lineage>
        <taxon>Bacteria</taxon>
        <taxon>Pseudomonadati</taxon>
        <taxon>Pseudomonadota</taxon>
        <taxon>Alphaproteobacteria</taxon>
        <taxon>Hyphomicrobiales</taxon>
        <taxon>Devosiaceae</taxon>
        <taxon>Pelagibacterium</taxon>
    </lineage>
</organism>
<keyword evidence="1" id="KW-1133">Transmembrane helix</keyword>
<dbReference type="AlphaFoldDB" id="A0A1G7XVW0"/>
<dbReference type="Proteomes" id="UP000199495">
    <property type="component" value="Unassembled WGS sequence"/>
</dbReference>
<reference evidence="2 3" key="1">
    <citation type="submission" date="2016-10" db="EMBL/GenBank/DDBJ databases">
        <authorList>
            <person name="de Groot N.N."/>
        </authorList>
    </citation>
    <scope>NUCLEOTIDE SEQUENCE [LARGE SCALE GENOMIC DNA]</scope>
    <source>
        <strain evidence="2 3">CGMCC 1.10267</strain>
    </source>
</reference>
<proteinExistence type="predicted"/>
<protein>
    <submittedName>
        <fullName evidence="2">Uncharacterized protein</fullName>
    </submittedName>
</protein>
<gene>
    <name evidence="2" type="ORF">SAMN04487974_11126</name>
</gene>
<name>A0A1G7XVW0_9HYPH</name>
<accession>A0A1G7XVW0</accession>
<keyword evidence="1" id="KW-0472">Membrane</keyword>
<dbReference type="EMBL" id="FNCS01000011">
    <property type="protein sequence ID" value="SDG88203.1"/>
    <property type="molecule type" value="Genomic_DNA"/>
</dbReference>
<evidence type="ECO:0000256" key="1">
    <source>
        <dbReference type="SAM" id="Phobius"/>
    </source>
</evidence>
<feature type="transmembrane region" description="Helical" evidence="1">
    <location>
        <begin position="28"/>
        <end position="50"/>
    </location>
</feature>
<evidence type="ECO:0000313" key="3">
    <source>
        <dbReference type="Proteomes" id="UP000199495"/>
    </source>
</evidence>
<keyword evidence="1" id="KW-0812">Transmembrane</keyword>
<keyword evidence="3" id="KW-1185">Reference proteome</keyword>